<reference evidence="2" key="1">
    <citation type="submission" date="2023-05" db="EMBL/GenBank/DDBJ databases">
        <title>Nepenthes gracilis genome sequencing.</title>
        <authorList>
            <person name="Fukushima K."/>
        </authorList>
    </citation>
    <scope>NUCLEOTIDE SEQUENCE</scope>
    <source>
        <strain evidence="2">SING2019-196</strain>
    </source>
</reference>
<feature type="compositionally biased region" description="Polar residues" evidence="1">
    <location>
        <begin position="1"/>
        <end position="17"/>
    </location>
</feature>
<evidence type="ECO:0000256" key="1">
    <source>
        <dbReference type="SAM" id="MobiDB-lite"/>
    </source>
</evidence>
<dbReference type="Proteomes" id="UP001279734">
    <property type="component" value="Unassembled WGS sequence"/>
</dbReference>
<comment type="caution">
    <text evidence="2">The sequence shown here is derived from an EMBL/GenBank/DDBJ whole genome shotgun (WGS) entry which is preliminary data.</text>
</comment>
<feature type="region of interest" description="Disordered" evidence="1">
    <location>
        <begin position="1"/>
        <end position="35"/>
    </location>
</feature>
<organism evidence="2 3">
    <name type="scientific">Nepenthes gracilis</name>
    <name type="common">Slender pitcher plant</name>
    <dbReference type="NCBI Taxonomy" id="150966"/>
    <lineage>
        <taxon>Eukaryota</taxon>
        <taxon>Viridiplantae</taxon>
        <taxon>Streptophyta</taxon>
        <taxon>Embryophyta</taxon>
        <taxon>Tracheophyta</taxon>
        <taxon>Spermatophyta</taxon>
        <taxon>Magnoliopsida</taxon>
        <taxon>eudicotyledons</taxon>
        <taxon>Gunneridae</taxon>
        <taxon>Pentapetalae</taxon>
        <taxon>Caryophyllales</taxon>
        <taxon>Nepenthaceae</taxon>
        <taxon>Nepenthes</taxon>
    </lineage>
</organism>
<name>A0AAD3Y074_NEPGR</name>
<gene>
    <name evidence="2" type="ORF">Nepgr_026006</name>
</gene>
<accession>A0AAD3Y074</accession>
<dbReference type="AlphaFoldDB" id="A0AAD3Y074"/>
<proteinExistence type="predicted"/>
<protein>
    <submittedName>
        <fullName evidence="2">Uncharacterized protein</fullName>
    </submittedName>
</protein>
<keyword evidence="3" id="KW-1185">Reference proteome</keyword>
<evidence type="ECO:0000313" key="2">
    <source>
        <dbReference type="EMBL" id="GMH24163.1"/>
    </source>
</evidence>
<evidence type="ECO:0000313" key="3">
    <source>
        <dbReference type="Proteomes" id="UP001279734"/>
    </source>
</evidence>
<dbReference type="EMBL" id="BSYO01000027">
    <property type="protein sequence ID" value="GMH24163.1"/>
    <property type="molecule type" value="Genomic_DNA"/>
</dbReference>
<sequence>MEHQSAAQSHPPTSPDGSNPACVDCTTKGDDNENPVKLGLVDYLGPQMSDEELRIRSQLEEEVEKDLEEEIKQGIYALGLRLHRLYRQQKQRNIAKLLSKGKTSTKNKSVSEVNISIKMEGATEVKIKEITKEAVGKRSMMSDAVAENKGGLHAKKFNWANSLRS</sequence>